<name>A0A9D3RUG1_ANGAN</name>
<dbReference type="InterPro" id="IPR004087">
    <property type="entry name" value="KH_dom"/>
</dbReference>
<dbReference type="InterPro" id="IPR035437">
    <property type="entry name" value="SNase_OB-fold_sf"/>
</dbReference>
<dbReference type="PROSITE" id="PS50304">
    <property type="entry name" value="TUDOR"/>
    <property type="match status" value="1"/>
</dbReference>
<dbReference type="Gene3D" id="3.30.1370.10">
    <property type="entry name" value="K Homology domain, type 1"/>
    <property type="match status" value="1"/>
</dbReference>
<dbReference type="InterPro" id="IPR050621">
    <property type="entry name" value="Tudor_domain_containing"/>
</dbReference>
<proteinExistence type="predicted"/>
<dbReference type="SUPFAM" id="SSF50199">
    <property type="entry name" value="Staphylococcal nuclease"/>
    <property type="match status" value="1"/>
</dbReference>
<dbReference type="SMART" id="SM00322">
    <property type="entry name" value="KH"/>
    <property type="match status" value="1"/>
</dbReference>
<dbReference type="PANTHER" id="PTHR22948:SF65">
    <property type="entry name" value="A-KINASE ANCHORING PROTEIN 1"/>
    <property type="match status" value="1"/>
</dbReference>
<evidence type="ECO:0000256" key="2">
    <source>
        <dbReference type="SAM" id="MobiDB-lite"/>
    </source>
</evidence>
<dbReference type="CDD" id="cd22395">
    <property type="entry name" value="KH-I_AKAP1"/>
    <property type="match status" value="1"/>
</dbReference>
<dbReference type="Pfam" id="PF00013">
    <property type="entry name" value="KH_1"/>
    <property type="match status" value="1"/>
</dbReference>
<dbReference type="SUPFAM" id="SSF63748">
    <property type="entry name" value="Tudor/PWWP/MBT"/>
    <property type="match status" value="1"/>
</dbReference>
<feature type="region of interest" description="Disordered" evidence="2">
    <location>
        <begin position="148"/>
        <end position="175"/>
    </location>
</feature>
<dbReference type="EMBL" id="JAFIRN010000008">
    <property type="protein sequence ID" value="KAG5843390.1"/>
    <property type="molecule type" value="Genomic_DNA"/>
</dbReference>
<dbReference type="InterPro" id="IPR036612">
    <property type="entry name" value="KH_dom_type_1_sf"/>
</dbReference>
<evidence type="ECO:0000313" key="5">
    <source>
        <dbReference type="Proteomes" id="UP001044222"/>
    </source>
</evidence>
<dbReference type="SUPFAM" id="SSF54791">
    <property type="entry name" value="Eukaryotic type KH-domain (KH-domain type I)"/>
    <property type="match status" value="1"/>
</dbReference>
<dbReference type="GO" id="GO:0003723">
    <property type="term" value="F:RNA binding"/>
    <property type="evidence" value="ECO:0007669"/>
    <property type="project" value="UniProtKB-UniRule"/>
</dbReference>
<evidence type="ECO:0000313" key="4">
    <source>
        <dbReference type="EMBL" id="KAG5843390.1"/>
    </source>
</evidence>
<organism evidence="4 5">
    <name type="scientific">Anguilla anguilla</name>
    <name type="common">European freshwater eel</name>
    <name type="synonym">Muraena anguilla</name>
    <dbReference type="NCBI Taxonomy" id="7936"/>
    <lineage>
        <taxon>Eukaryota</taxon>
        <taxon>Metazoa</taxon>
        <taxon>Chordata</taxon>
        <taxon>Craniata</taxon>
        <taxon>Vertebrata</taxon>
        <taxon>Euteleostomi</taxon>
        <taxon>Actinopterygii</taxon>
        <taxon>Neopterygii</taxon>
        <taxon>Teleostei</taxon>
        <taxon>Anguilliformes</taxon>
        <taxon>Anguillidae</taxon>
        <taxon>Anguilla</taxon>
    </lineage>
</organism>
<dbReference type="SMART" id="SM00333">
    <property type="entry name" value="TUDOR"/>
    <property type="match status" value="1"/>
</dbReference>
<dbReference type="CDD" id="cd20407">
    <property type="entry name" value="Tudor_AKAP1"/>
    <property type="match status" value="1"/>
</dbReference>
<keyword evidence="1" id="KW-0694">RNA-binding</keyword>
<evidence type="ECO:0000259" key="3">
    <source>
        <dbReference type="PROSITE" id="PS50304"/>
    </source>
</evidence>
<feature type="compositionally biased region" description="Basic and acidic residues" evidence="2">
    <location>
        <begin position="11"/>
        <end position="25"/>
    </location>
</feature>
<sequence length="516" mass="55912">MSQGSDGQGRGPERKSAPSLEEGHQEGAPCRGEMVTDTDLQNGSHMVSETEGDRSGEISSEALQEDPVARKCESVDDRNPSNQSSSCSLRAEPTQSPCTAPDLQTQQEDAQISGGILHPSQEGPFSVIPQRLLGMVCRRSVLSRRNRMTMQAAQPRGRTTRLPPQGERLGDPHLQNGSVQATETEADLSGGAGCAVIGRVSQGCAAGPREDQGRGGRPACPPTPDLTVWEVEVPKLLVGRLIGKRGRYVTFLKQRSGAKIHFSPRLYSQEFQICHIEGTKQQVHKALGLIRNKFEELDLTNIYTPPAPPKLPSLPITSWLLLPEEVPVEVAVVKIVSAGHMFVQQPKHPSYPALSALDQDMRLCYSQPAPGLPSPTEVGVVCAAPGPDGAWWRAQVISFHRESGEAEIRYVDYGGYHRAKMDTLHQIRSDFTKLPFQGAEVVLSNVKPLPGGDGFSAEASAALEEMTRGAPLLAQVTGHSRAGVPFVQMWRAVQEELVSVNRTLVDRGLAAWLESS</sequence>
<feature type="compositionally biased region" description="Basic and acidic residues" evidence="2">
    <location>
        <begin position="67"/>
        <end position="79"/>
    </location>
</feature>
<dbReference type="Gene3D" id="2.30.30.140">
    <property type="match status" value="1"/>
</dbReference>
<dbReference type="Proteomes" id="UP001044222">
    <property type="component" value="Chromosome 8"/>
</dbReference>
<reference evidence="4" key="1">
    <citation type="submission" date="2021-01" db="EMBL/GenBank/DDBJ databases">
        <title>A chromosome-scale assembly of European eel, Anguilla anguilla.</title>
        <authorList>
            <person name="Henkel C."/>
            <person name="Jong-Raadsen S.A."/>
            <person name="Dufour S."/>
            <person name="Weltzien F.-A."/>
            <person name="Palstra A.P."/>
            <person name="Pelster B."/>
            <person name="Spaink H.P."/>
            <person name="Van Den Thillart G.E."/>
            <person name="Jansen H."/>
            <person name="Zahm M."/>
            <person name="Klopp C."/>
            <person name="Cedric C."/>
            <person name="Louis A."/>
            <person name="Berthelot C."/>
            <person name="Parey E."/>
            <person name="Roest Crollius H."/>
            <person name="Montfort J."/>
            <person name="Robinson-Rechavi M."/>
            <person name="Bucao C."/>
            <person name="Bouchez O."/>
            <person name="Gislard M."/>
            <person name="Lluch J."/>
            <person name="Milhes M."/>
            <person name="Lampietro C."/>
            <person name="Lopez Roques C."/>
            <person name="Donnadieu C."/>
            <person name="Braasch I."/>
            <person name="Desvignes T."/>
            <person name="Postlethwait J."/>
            <person name="Bobe J."/>
            <person name="Guiguen Y."/>
            <person name="Dirks R."/>
        </authorList>
    </citation>
    <scope>NUCLEOTIDE SEQUENCE</scope>
    <source>
        <strain evidence="4">Tag_6206</strain>
        <tissue evidence="4">Liver</tissue>
    </source>
</reference>
<feature type="compositionally biased region" description="Polar residues" evidence="2">
    <location>
        <begin position="80"/>
        <end position="106"/>
    </location>
</feature>
<dbReference type="Gene3D" id="2.40.50.90">
    <property type="match status" value="1"/>
</dbReference>
<dbReference type="PANTHER" id="PTHR22948">
    <property type="entry name" value="TUDOR DOMAIN CONTAINING PROTEIN"/>
    <property type="match status" value="1"/>
</dbReference>
<protein>
    <recommendedName>
        <fullName evidence="3">Tudor domain-containing protein</fullName>
    </recommendedName>
</protein>
<comment type="caution">
    <text evidence="4">The sequence shown here is derived from an EMBL/GenBank/DDBJ whole genome shotgun (WGS) entry which is preliminary data.</text>
</comment>
<dbReference type="GO" id="GO:0034237">
    <property type="term" value="F:protein kinase A regulatory subunit binding"/>
    <property type="evidence" value="ECO:0007669"/>
    <property type="project" value="TreeGrafter"/>
</dbReference>
<dbReference type="InterPro" id="IPR047368">
    <property type="entry name" value="KH-I_AKAP1"/>
</dbReference>
<accession>A0A9D3RUG1</accession>
<dbReference type="InterPro" id="IPR002999">
    <property type="entry name" value="Tudor"/>
</dbReference>
<feature type="region of interest" description="Disordered" evidence="2">
    <location>
        <begin position="1"/>
        <end position="106"/>
    </location>
</feature>
<dbReference type="GO" id="GO:0016020">
    <property type="term" value="C:membrane"/>
    <property type="evidence" value="ECO:0007669"/>
    <property type="project" value="TreeGrafter"/>
</dbReference>
<keyword evidence="5" id="KW-1185">Reference proteome</keyword>
<dbReference type="GO" id="GO:0005739">
    <property type="term" value="C:mitochondrion"/>
    <property type="evidence" value="ECO:0007669"/>
    <property type="project" value="TreeGrafter"/>
</dbReference>
<dbReference type="InterPro" id="IPR004088">
    <property type="entry name" value="KH_dom_type_1"/>
</dbReference>
<gene>
    <name evidence="4" type="ORF">ANANG_G00150410</name>
</gene>
<dbReference type="AlphaFoldDB" id="A0A9D3RUG1"/>
<dbReference type="Pfam" id="PF00567">
    <property type="entry name" value="TUDOR"/>
    <property type="match status" value="1"/>
</dbReference>
<dbReference type="InterPro" id="IPR047367">
    <property type="entry name" value="Tudor_AKAP1"/>
</dbReference>
<feature type="domain" description="Tudor" evidence="3">
    <location>
        <begin position="375"/>
        <end position="434"/>
    </location>
</feature>
<evidence type="ECO:0000256" key="1">
    <source>
        <dbReference type="PROSITE-ProRule" id="PRU00117"/>
    </source>
</evidence>
<feature type="compositionally biased region" description="Gly residues" evidence="2">
    <location>
        <begin position="1"/>
        <end position="10"/>
    </location>
</feature>
<feature type="compositionally biased region" description="Polar residues" evidence="2">
    <location>
        <begin position="38"/>
        <end position="47"/>
    </location>
</feature>
<dbReference type="PROSITE" id="PS50084">
    <property type="entry name" value="KH_TYPE_1"/>
    <property type="match status" value="1"/>
</dbReference>